<accession>A0A4Y4CRL7</accession>
<dbReference type="InterPro" id="IPR011006">
    <property type="entry name" value="CheY-like_superfamily"/>
</dbReference>
<keyword evidence="9" id="KW-1185">Reference proteome</keyword>
<dbReference type="InterPro" id="IPR001867">
    <property type="entry name" value="OmpR/PhoB-type_DNA-bd"/>
</dbReference>
<keyword evidence="2" id="KW-0902">Two-component regulatory system</keyword>
<feature type="modified residue" description="4-aspartylphosphate" evidence="4">
    <location>
        <position position="51"/>
    </location>
</feature>
<dbReference type="CDD" id="cd00383">
    <property type="entry name" value="trans_reg_C"/>
    <property type="match status" value="1"/>
</dbReference>
<dbReference type="PANTHER" id="PTHR48111">
    <property type="entry name" value="REGULATOR OF RPOS"/>
    <property type="match status" value="1"/>
</dbReference>
<protein>
    <submittedName>
        <fullName evidence="8">DNA-binding response regulator</fullName>
    </submittedName>
</protein>
<keyword evidence="1 4" id="KW-0597">Phosphoprotein</keyword>
<feature type="domain" description="OmpR/PhoB-type" evidence="7">
    <location>
        <begin position="128"/>
        <end position="227"/>
    </location>
</feature>
<dbReference type="InterPro" id="IPR001789">
    <property type="entry name" value="Sig_transdc_resp-reg_receiver"/>
</dbReference>
<dbReference type="CDD" id="cd00156">
    <property type="entry name" value="REC"/>
    <property type="match status" value="1"/>
</dbReference>
<dbReference type="GO" id="GO:0032993">
    <property type="term" value="C:protein-DNA complex"/>
    <property type="evidence" value="ECO:0007669"/>
    <property type="project" value="TreeGrafter"/>
</dbReference>
<dbReference type="AlphaFoldDB" id="A0A4Y4CRL7"/>
<evidence type="ECO:0000259" key="6">
    <source>
        <dbReference type="PROSITE" id="PS50110"/>
    </source>
</evidence>
<dbReference type="Pfam" id="PF00486">
    <property type="entry name" value="Trans_reg_C"/>
    <property type="match status" value="1"/>
</dbReference>
<sequence length="253" mass="28730">MRIAFLCERGSVADHRSTELEARGHIVHRYRNELDLLRDVVRESFDVLLLDDTLRGLRCRSLVQRLKALPRFDGAVVFVNCVDDEVRLAEALAAGADDFIDKSASVRELEARLRAILRRRFMRLHASPGGLQFGPYRFEPDGRLVHLDGQPIGLTRKEYELALFLFANEGRLVSRGHLLDMVWRRRASAESRTLDSHVSRVRRNLLLDRRRGFELVAVYGSGYRLDRCEEAVLTSSPARAGQYSRPSGLCAGA</sequence>
<keyword evidence="3 5" id="KW-0238">DNA-binding</keyword>
<reference evidence="8 9" key="1">
    <citation type="submission" date="2019-06" db="EMBL/GenBank/DDBJ databases">
        <title>Whole genome shotgun sequence of Zoogloea ramigera NBRC 15342.</title>
        <authorList>
            <person name="Hosoyama A."/>
            <person name="Uohara A."/>
            <person name="Ohji S."/>
            <person name="Ichikawa N."/>
        </authorList>
    </citation>
    <scope>NUCLEOTIDE SEQUENCE [LARGE SCALE GENOMIC DNA]</scope>
    <source>
        <strain evidence="8 9">NBRC 15342</strain>
    </source>
</reference>
<dbReference type="SMART" id="SM00862">
    <property type="entry name" value="Trans_reg_C"/>
    <property type="match status" value="1"/>
</dbReference>
<feature type="DNA-binding region" description="OmpR/PhoB-type" evidence="5">
    <location>
        <begin position="128"/>
        <end position="227"/>
    </location>
</feature>
<dbReference type="PANTHER" id="PTHR48111:SF40">
    <property type="entry name" value="PHOSPHATE REGULON TRANSCRIPTIONAL REGULATORY PROTEIN PHOB"/>
    <property type="match status" value="1"/>
</dbReference>
<dbReference type="SUPFAM" id="SSF46894">
    <property type="entry name" value="C-terminal effector domain of the bipartite response regulators"/>
    <property type="match status" value="1"/>
</dbReference>
<dbReference type="Gene3D" id="1.10.10.10">
    <property type="entry name" value="Winged helix-like DNA-binding domain superfamily/Winged helix DNA-binding domain"/>
    <property type="match status" value="1"/>
</dbReference>
<dbReference type="SUPFAM" id="SSF52172">
    <property type="entry name" value="CheY-like"/>
    <property type="match status" value="1"/>
</dbReference>
<organism evidence="8 9">
    <name type="scientific">Zoogloea ramigera</name>
    <dbReference type="NCBI Taxonomy" id="350"/>
    <lineage>
        <taxon>Bacteria</taxon>
        <taxon>Pseudomonadati</taxon>
        <taxon>Pseudomonadota</taxon>
        <taxon>Betaproteobacteria</taxon>
        <taxon>Rhodocyclales</taxon>
        <taxon>Zoogloeaceae</taxon>
        <taxon>Zoogloea</taxon>
    </lineage>
</organism>
<dbReference type="GO" id="GO:0005829">
    <property type="term" value="C:cytosol"/>
    <property type="evidence" value="ECO:0007669"/>
    <property type="project" value="TreeGrafter"/>
</dbReference>
<gene>
    <name evidence="8" type="ORF">ZRA01_16680</name>
</gene>
<dbReference type="InterPro" id="IPR036388">
    <property type="entry name" value="WH-like_DNA-bd_sf"/>
</dbReference>
<dbReference type="PROSITE" id="PS50110">
    <property type="entry name" value="RESPONSE_REGULATORY"/>
    <property type="match status" value="1"/>
</dbReference>
<evidence type="ECO:0000256" key="4">
    <source>
        <dbReference type="PROSITE-ProRule" id="PRU00169"/>
    </source>
</evidence>
<dbReference type="InterPro" id="IPR016032">
    <property type="entry name" value="Sig_transdc_resp-reg_C-effctor"/>
</dbReference>
<dbReference type="GO" id="GO:0000976">
    <property type="term" value="F:transcription cis-regulatory region binding"/>
    <property type="evidence" value="ECO:0007669"/>
    <property type="project" value="TreeGrafter"/>
</dbReference>
<dbReference type="InterPro" id="IPR039420">
    <property type="entry name" value="WalR-like"/>
</dbReference>
<evidence type="ECO:0000256" key="3">
    <source>
        <dbReference type="ARBA" id="ARBA00023125"/>
    </source>
</evidence>
<evidence type="ECO:0000313" key="8">
    <source>
        <dbReference type="EMBL" id="GEC95595.1"/>
    </source>
</evidence>
<dbReference type="GO" id="GO:0006355">
    <property type="term" value="P:regulation of DNA-templated transcription"/>
    <property type="evidence" value="ECO:0007669"/>
    <property type="project" value="InterPro"/>
</dbReference>
<evidence type="ECO:0000259" key="7">
    <source>
        <dbReference type="PROSITE" id="PS51755"/>
    </source>
</evidence>
<feature type="domain" description="Response regulatory" evidence="6">
    <location>
        <begin position="2"/>
        <end position="117"/>
    </location>
</feature>
<dbReference type="Proteomes" id="UP000318422">
    <property type="component" value="Unassembled WGS sequence"/>
</dbReference>
<comment type="caution">
    <text evidence="8">The sequence shown here is derived from an EMBL/GenBank/DDBJ whole genome shotgun (WGS) entry which is preliminary data.</text>
</comment>
<dbReference type="GO" id="GO:0000156">
    <property type="term" value="F:phosphorelay response regulator activity"/>
    <property type="evidence" value="ECO:0007669"/>
    <property type="project" value="TreeGrafter"/>
</dbReference>
<dbReference type="Gene3D" id="3.40.50.2300">
    <property type="match status" value="1"/>
</dbReference>
<evidence type="ECO:0000256" key="1">
    <source>
        <dbReference type="ARBA" id="ARBA00022553"/>
    </source>
</evidence>
<evidence type="ECO:0000313" key="9">
    <source>
        <dbReference type="Proteomes" id="UP000318422"/>
    </source>
</evidence>
<proteinExistence type="predicted"/>
<evidence type="ECO:0000256" key="5">
    <source>
        <dbReference type="PROSITE-ProRule" id="PRU01091"/>
    </source>
</evidence>
<dbReference type="EMBL" id="BJNV01000023">
    <property type="protein sequence ID" value="GEC95595.1"/>
    <property type="molecule type" value="Genomic_DNA"/>
</dbReference>
<dbReference type="PROSITE" id="PS51755">
    <property type="entry name" value="OMPR_PHOB"/>
    <property type="match status" value="1"/>
</dbReference>
<evidence type="ECO:0000256" key="2">
    <source>
        <dbReference type="ARBA" id="ARBA00023012"/>
    </source>
</evidence>
<dbReference type="Pfam" id="PF00072">
    <property type="entry name" value="Response_reg"/>
    <property type="match status" value="1"/>
</dbReference>
<name>A0A4Y4CRL7_ZOORA</name>